<dbReference type="RefSeq" id="WP_278099237.1">
    <property type="nucleotide sequence ID" value="NZ_CP091092.1"/>
</dbReference>
<feature type="domain" description="DUF306" evidence="1">
    <location>
        <begin position="54"/>
        <end position="141"/>
    </location>
</feature>
<dbReference type="AlphaFoldDB" id="A0AAF0JMC8"/>
<dbReference type="InterPro" id="IPR005184">
    <property type="entry name" value="DUF306_Meta_HslJ"/>
</dbReference>
<dbReference type="Pfam" id="PF03724">
    <property type="entry name" value="META"/>
    <property type="match status" value="2"/>
</dbReference>
<dbReference type="KEGG" id="manq:L1994_09660"/>
<dbReference type="EMBL" id="CP091092">
    <property type="protein sequence ID" value="WFN36400.1"/>
    <property type="molecule type" value="Genomic_DNA"/>
</dbReference>
<evidence type="ECO:0000259" key="1">
    <source>
        <dbReference type="Pfam" id="PF03724"/>
    </source>
</evidence>
<dbReference type="Proteomes" id="UP001218895">
    <property type="component" value="Chromosome"/>
</dbReference>
<name>A0AAF0JMC8_9EURY</name>
<dbReference type="GeneID" id="79950664"/>
<accession>A0AAF0JMC8</accession>
<organism evidence="2 3">
    <name type="scientific">Methanomicrobium antiquum</name>
    <dbReference type="NCBI Taxonomy" id="487686"/>
    <lineage>
        <taxon>Archaea</taxon>
        <taxon>Methanobacteriati</taxon>
        <taxon>Methanobacteriota</taxon>
        <taxon>Stenosarchaea group</taxon>
        <taxon>Methanomicrobia</taxon>
        <taxon>Methanomicrobiales</taxon>
        <taxon>Methanomicrobiaceae</taxon>
        <taxon>Methanomicrobium</taxon>
    </lineage>
</organism>
<evidence type="ECO:0000313" key="3">
    <source>
        <dbReference type="Proteomes" id="UP001218895"/>
    </source>
</evidence>
<sequence length="380" mass="43680">MGKKLIVFFFAIIIIVAISFCLVSSDSSEESKLGEKPWILSQYLLDNELEPVNQETSLICAFTDDNTLSGILGCNYYFGSFKLNGNKIDISNFKSSNLISNEKIMALENRYEELLLNAAYYSVDNNSLILFDQNYCEILIFKNESLSIKEKNWHLYYSDPEFSFLFLNDSTSLIFLENNSIVGSIGSIKYSGRYHLNDDNIQLNSVSTYNESDILIETNNETQLYFSLLEKIDSYFIMINQIDFFDKYGKVILSYSDLPNELFFNDWYPVSYTINNNQENPIPDDSYPIMCFSPDGKVTGNLFNTSFIATYYADGENMKIDQIAISRTTSEGNLEKSDDELNLFSLLEKTSSYSIFENCLKIYDNNQTDILKCFNEPPIF</sequence>
<dbReference type="PANTHER" id="PTHR35535:SF2">
    <property type="entry name" value="DUF306 DOMAIN-CONTAINING PROTEIN"/>
    <property type="match status" value="1"/>
</dbReference>
<proteinExistence type="predicted"/>
<dbReference type="Gene3D" id="2.40.128.270">
    <property type="match status" value="1"/>
</dbReference>
<dbReference type="PANTHER" id="PTHR35535">
    <property type="entry name" value="HEAT SHOCK PROTEIN HSLJ"/>
    <property type="match status" value="1"/>
</dbReference>
<gene>
    <name evidence="2" type="ORF">L1994_09660</name>
</gene>
<reference evidence="2" key="1">
    <citation type="submission" date="2022-01" db="EMBL/GenBank/DDBJ databases">
        <title>Complete genome of Methanomicrobium antiquum DSM 21220.</title>
        <authorList>
            <person name="Chen S.-C."/>
            <person name="You Y.-T."/>
            <person name="Zhou Y.-Z."/>
            <person name="Lai M.-C."/>
        </authorList>
    </citation>
    <scope>NUCLEOTIDE SEQUENCE</scope>
    <source>
        <strain evidence="2">DSM 21220</strain>
    </source>
</reference>
<dbReference type="InterPro" id="IPR038670">
    <property type="entry name" value="HslJ-like_sf"/>
</dbReference>
<keyword evidence="3" id="KW-1185">Reference proteome</keyword>
<feature type="domain" description="DUF306" evidence="1">
    <location>
        <begin position="272"/>
        <end position="371"/>
    </location>
</feature>
<dbReference type="InterPro" id="IPR053147">
    <property type="entry name" value="Hsp_HslJ-like"/>
</dbReference>
<evidence type="ECO:0000313" key="2">
    <source>
        <dbReference type="EMBL" id="WFN36400.1"/>
    </source>
</evidence>
<protein>
    <submittedName>
        <fullName evidence="2">META domain-containing protein</fullName>
    </submittedName>
</protein>